<evidence type="ECO:0000313" key="1">
    <source>
        <dbReference type="EMBL" id="MBS4186016.1"/>
    </source>
</evidence>
<name>A0A942T6V2_9BACI</name>
<dbReference type="InterPro" id="IPR038735">
    <property type="entry name" value="MSMEG_1276-like_NTP-PPase_dom"/>
</dbReference>
<dbReference type="SUPFAM" id="SSF101386">
    <property type="entry name" value="all-alpha NTP pyrophosphatases"/>
    <property type="match status" value="1"/>
</dbReference>
<dbReference type="InterPro" id="IPR021130">
    <property type="entry name" value="PRib-ATP_PPHydrolase-like"/>
</dbReference>
<keyword evidence="3" id="KW-1185">Reference proteome</keyword>
<dbReference type="Proteomes" id="UP000677265">
    <property type="component" value="Unassembled WGS sequence"/>
</dbReference>
<dbReference type="RefSeq" id="WP_213145816.1">
    <property type="nucleotide sequence ID" value="NZ_JAGYPE020000038.1"/>
</dbReference>
<accession>A0A942T6V2</accession>
<comment type="caution">
    <text evidence="1">The sequence shown here is derived from an EMBL/GenBank/DDBJ whole genome shotgun (WGS) entry which is preliminary data.</text>
</comment>
<evidence type="ECO:0000313" key="3">
    <source>
        <dbReference type="Proteomes" id="UP000677265"/>
    </source>
</evidence>
<dbReference type="CDD" id="cd11532">
    <property type="entry name" value="NTP-PPase_COG4997"/>
    <property type="match status" value="1"/>
</dbReference>
<gene>
    <name evidence="2" type="ORF">KHB02_018800</name>
    <name evidence="1" type="ORF">KHB02_31990</name>
</gene>
<reference evidence="1" key="1">
    <citation type="submission" date="2021-05" db="EMBL/GenBank/DDBJ databases">
        <title>Novel Bacillus species.</title>
        <authorList>
            <person name="Liu G."/>
        </authorList>
    </citation>
    <scope>NUCLEOTIDE SEQUENCE</scope>
    <source>
        <strain evidence="1 3">FJAT-50051</strain>
    </source>
</reference>
<dbReference type="Pfam" id="PF01503">
    <property type="entry name" value="PRA-PH"/>
    <property type="match status" value="1"/>
</dbReference>
<dbReference type="EMBL" id="JAGYPE020000038">
    <property type="protein sequence ID" value="MCH6267572.1"/>
    <property type="molecule type" value="Genomic_DNA"/>
</dbReference>
<dbReference type="AlphaFoldDB" id="A0A942T6V2"/>
<dbReference type="EMBL" id="JAGYPE010000006">
    <property type="protein sequence ID" value="MBS4186016.1"/>
    <property type="molecule type" value="Genomic_DNA"/>
</dbReference>
<organism evidence="1">
    <name type="scientific">Neobacillus citreus</name>
    <dbReference type="NCBI Taxonomy" id="2833578"/>
    <lineage>
        <taxon>Bacteria</taxon>
        <taxon>Bacillati</taxon>
        <taxon>Bacillota</taxon>
        <taxon>Bacilli</taxon>
        <taxon>Bacillales</taxon>
        <taxon>Bacillaceae</taxon>
        <taxon>Neobacillus</taxon>
    </lineage>
</organism>
<proteinExistence type="predicted"/>
<sequence length="108" mass="12699">MPIYNKLVRDKIPEIIGSTGQKCSCKVLNDDEYIKALQEKCYEELDEYVSSTTNIEIMEELADLLEIFHSLADYHGISIEQIEEIRKRKREQRGGFQDRIFLIEVEDK</sequence>
<protein>
    <submittedName>
        <fullName evidence="1">Nucleoside triphosphate pyrophosphohydrolase</fullName>
    </submittedName>
</protein>
<evidence type="ECO:0000313" key="2">
    <source>
        <dbReference type="EMBL" id="MCH6267572.1"/>
    </source>
</evidence>